<name>A0A820SSY2_9BILA</name>
<proteinExistence type="predicted"/>
<dbReference type="AlphaFoldDB" id="A0A820SSY2"/>
<dbReference type="EMBL" id="CAJOAY010037009">
    <property type="protein sequence ID" value="CAF4461213.1"/>
    <property type="molecule type" value="Genomic_DNA"/>
</dbReference>
<comment type="caution">
    <text evidence="1">The sequence shown here is derived from an EMBL/GenBank/DDBJ whole genome shotgun (WGS) entry which is preliminary data.</text>
</comment>
<evidence type="ECO:0000313" key="2">
    <source>
        <dbReference type="Proteomes" id="UP000663881"/>
    </source>
</evidence>
<organism evidence="1 2">
    <name type="scientific">Adineta steineri</name>
    <dbReference type="NCBI Taxonomy" id="433720"/>
    <lineage>
        <taxon>Eukaryota</taxon>
        <taxon>Metazoa</taxon>
        <taxon>Spiralia</taxon>
        <taxon>Gnathifera</taxon>
        <taxon>Rotifera</taxon>
        <taxon>Eurotatoria</taxon>
        <taxon>Bdelloidea</taxon>
        <taxon>Adinetida</taxon>
        <taxon>Adinetidae</taxon>
        <taxon>Adineta</taxon>
    </lineage>
</organism>
<evidence type="ECO:0000313" key="1">
    <source>
        <dbReference type="EMBL" id="CAF4461213.1"/>
    </source>
</evidence>
<sequence>ILSKFEYKRRMITRIHWNQNRKQIPSNPIREQTAT</sequence>
<reference evidence="1" key="1">
    <citation type="submission" date="2021-02" db="EMBL/GenBank/DDBJ databases">
        <authorList>
            <person name="Nowell W R."/>
        </authorList>
    </citation>
    <scope>NUCLEOTIDE SEQUENCE</scope>
</reference>
<gene>
    <name evidence="1" type="ORF">OKA104_LOCUS54705</name>
</gene>
<protein>
    <submittedName>
        <fullName evidence="1">Uncharacterized protein</fullName>
    </submittedName>
</protein>
<accession>A0A820SSY2</accession>
<feature type="non-terminal residue" evidence="1">
    <location>
        <position position="1"/>
    </location>
</feature>
<dbReference type="Proteomes" id="UP000663881">
    <property type="component" value="Unassembled WGS sequence"/>
</dbReference>